<dbReference type="SUPFAM" id="SSF103190">
    <property type="entry name" value="Sensory domain-like"/>
    <property type="match status" value="1"/>
</dbReference>
<dbReference type="CDD" id="cd11386">
    <property type="entry name" value="MCP_signal"/>
    <property type="match status" value="1"/>
</dbReference>
<organism evidence="15 16">
    <name type="scientific">Halalkalibacter hemicellulosilyticusJCM 9152</name>
    <dbReference type="NCBI Taxonomy" id="1236971"/>
    <lineage>
        <taxon>Bacteria</taxon>
        <taxon>Bacillati</taxon>
        <taxon>Bacillota</taxon>
        <taxon>Bacilli</taxon>
        <taxon>Bacillales</taxon>
        <taxon>Bacillaceae</taxon>
        <taxon>Halalkalibacter</taxon>
    </lineage>
</organism>
<reference evidence="15" key="1">
    <citation type="journal article" date="2014" name="Genome Announc.">
        <title>Draft Genome Sequences of Three Alkaliphilic Bacillus Strains, Bacillus wakoensis JCM 9140T, Bacillus akibai JCM 9157T, and Bacillus hemicellulosilyticus JCM 9152T.</title>
        <authorList>
            <person name="Yuki M."/>
            <person name="Oshima K."/>
            <person name="Suda W."/>
            <person name="Oshida Y."/>
            <person name="Kitamura K."/>
            <person name="Iida T."/>
            <person name="Hattori M."/>
            <person name="Ohkuma M."/>
        </authorList>
    </citation>
    <scope>NUCLEOTIDE SEQUENCE [LARGE SCALE GENOMIC DNA]</scope>
    <source>
        <strain evidence="15">JCM 9152</strain>
    </source>
</reference>
<keyword evidence="2" id="KW-1003">Cell membrane</keyword>
<name>W4QFU0_9BACI</name>
<feature type="transmembrane region" description="Helical" evidence="12">
    <location>
        <begin position="12"/>
        <end position="31"/>
    </location>
</feature>
<keyword evidence="5 12" id="KW-0812">Transmembrane</keyword>
<dbReference type="GO" id="GO:0004888">
    <property type="term" value="F:transmembrane signaling receptor activity"/>
    <property type="evidence" value="ECO:0007669"/>
    <property type="project" value="InterPro"/>
</dbReference>
<dbReference type="InterPro" id="IPR029151">
    <property type="entry name" value="Sensor-like_sf"/>
</dbReference>
<dbReference type="PANTHER" id="PTHR32089:SF114">
    <property type="entry name" value="METHYL-ACCEPTING CHEMOTAXIS PROTEIN MCPB"/>
    <property type="match status" value="1"/>
</dbReference>
<keyword evidence="7 12" id="KW-0472">Membrane</keyword>
<feature type="transmembrane region" description="Helical" evidence="12">
    <location>
        <begin position="182"/>
        <end position="204"/>
    </location>
</feature>
<dbReference type="EMBL" id="BAUU01000012">
    <property type="protein sequence ID" value="GAE30513.1"/>
    <property type="molecule type" value="Genomic_DNA"/>
</dbReference>
<comment type="caution">
    <text evidence="15">The sequence shown here is derived from an EMBL/GenBank/DDBJ whole genome shotgun (WGS) entry which is preliminary data.</text>
</comment>
<evidence type="ECO:0000313" key="15">
    <source>
        <dbReference type="EMBL" id="GAE30513.1"/>
    </source>
</evidence>
<dbReference type="PRINTS" id="PR00260">
    <property type="entry name" value="CHEMTRNSDUCR"/>
</dbReference>
<comment type="similarity">
    <text evidence="9">Belongs to the methyl-accepting chemotaxis (MCP) protein family.</text>
</comment>
<evidence type="ECO:0000256" key="2">
    <source>
        <dbReference type="ARBA" id="ARBA00022475"/>
    </source>
</evidence>
<dbReference type="Pfam" id="PF00015">
    <property type="entry name" value="MCPsignal"/>
    <property type="match status" value="1"/>
</dbReference>
<evidence type="ECO:0000256" key="3">
    <source>
        <dbReference type="ARBA" id="ARBA00022481"/>
    </source>
</evidence>
<dbReference type="STRING" id="1236971.JCM9152_1921"/>
<keyword evidence="3" id="KW-0488">Methylation</keyword>
<keyword evidence="4" id="KW-0145">Chemotaxis</keyword>
<evidence type="ECO:0000313" key="16">
    <source>
        <dbReference type="Proteomes" id="UP000018895"/>
    </source>
</evidence>
<sequence>MKVKLKLGTKINLIVLAIILSLSTIVGVVVFNEITKGVKAFAIEKAKGDLSLAYRYIDNKYPGDWKIEDNLLYKGTTVMNENFEVVDKIGDDTGDTVTIFQGDTRIATNVMKDGNRAIGTQVSPEVVEKVLKSGEDFYGEAYVAGNMYQTAYMPIKNASDEIIGIFYVGASEKIIDSILSSFLIKFISVLVIMVVLSSVIVYWFTRRIKKRLSTITNALQCAGSGDFTTRVSDNAGDELSDLSTSYNQMTENIKVMINEVIETSEQVAASSEELTASAEQTSQATETITESIQQVANGAEHATASVQESATALEEVSKGVQSIAENASTISGVSSQATQKAKEGEELVGQTVQQINAISLSVNESGEVIKVLDNRSKEIGNITKAISAIAEQTNLLALNAAIEAARAGEHGKGFAVVADEVRKLAEQSQQSSSQISSLILEIQQDMDRSNSSIEQVTIDVNIGLDIVQQTEGSFKEILEFMERLVVQINDMAATAEEVSASTEEVAATVMGITQIATNTSSHSQNVAASAEEQLASMEEISASASSLSNMSESLQELIRKFKV</sequence>
<dbReference type="PROSITE" id="PS50885">
    <property type="entry name" value="HAMP"/>
    <property type="match status" value="1"/>
</dbReference>
<dbReference type="InterPro" id="IPR033463">
    <property type="entry name" value="sCache_3"/>
</dbReference>
<dbReference type="AlphaFoldDB" id="W4QFU0"/>
<evidence type="ECO:0000256" key="6">
    <source>
        <dbReference type="ARBA" id="ARBA00022989"/>
    </source>
</evidence>
<dbReference type="RefSeq" id="WP_035343277.1">
    <property type="nucleotide sequence ID" value="NZ_BAUU01000012.1"/>
</dbReference>
<dbReference type="SMART" id="SM00304">
    <property type="entry name" value="HAMP"/>
    <property type="match status" value="1"/>
</dbReference>
<dbReference type="Pfam" id="PF17202">
    <property type="entry name" value="sCache_3_3"/>
    <property type="match status" value="1"/>
</dbReference>
<dbReference type="PANTHER" id="PTHR32089">
    <property type="entry name" value="METHYL-ACCEPTING CHEMOTAXIS PROTEIN MCPB"/>
    <property type="match status" value="1"/>
</dbReference>
<protein>
    <submittedName>
        <fullName evidence="15">Methyl-accepting chemotaxis protein</fullName>
    </submittedName>
</protein>
<dbReference type="InterPro" id="IPR004090">
    <property type="entry name" value="Chemotax_Me-accpt_rcpt"/>
</dbReference>
<dbReference type="Gene3D" id="1.10.287.950">
    <property type="entry name" value="Methyl-accepting chemotaxis protein"/>
    <property type="match status" value="1"/>
</dbReference>
<keyword evidence="6 12" id="KW-1133">Transmembrane helix</keyword>
<evidence type="ECO:0000256" key="4">
    <source>
        <dbReference type="ARBA" id="ARBA00022500"/>
    </source>
</evidence>
<evidence type="ECO:0000256" key="9">
    <source>
        <dbReference type="ARBA" id="ARBA00029447"/>
    </source>
</evidence>
<dbReference type="Gene3D" id="6.10.340.10">
    <property type="match status" value="1"/>
</dbReference>
<keyword evidence="16" id="KW-1185">Reference proteome</keyword>
<dbReference type="GO" id="GO:0007165">
    <property type="term" value="P:signal transduction"/>
    <property type="evidence" value="ECO:0007669"/>
    <property type="project" value="UniProtKB-KW"/>
</dbReference>
<evidence type="ECO:0000256" key="1">
    <source>
        <dbReference type="ARBA" id="ARBA00004651"/>
    </source>
</evidence>
<dbReference type="SMART" id="SM00283">
    <property type="entry name" value="MA"/>
    <property type="match status" value="1"/>
</dbReference>
<accession>W4QFU0</accession>
<evidence type="ECO:0000256" key="7">
    <source>
        <dbReference type="ARBA" id="ARBA00023136"/>
    </source>
</evidence>
<evidence type="ECO:0000256" key="5">
    <source>
        <dbReference type="ARBA" id="ARBA00022692"/>
    </source>
</evidence>
<dbReference type="GO" id="GO:0006935">
    <property type="term" value="P:chemotaxis"/>
    <property type="evidence" value="ECO:0007669"/>
    <property type="project" value="UniProtKB-KW"/>
</dbReference>
<evidence type="ECO:0000256" key="10">
    <source>
        <dbReference type="ARBA" id="ARBA00058128"/>
    </source>
</evidence>
<dbReference type="SUPFAM" id="SSF58104">
    <property type="entry name" value="Methyl-accepting chemotaxis protein (MCP) signaling domain"/>
    <property type="match status" value="1"/>
</dbReference>
<dbReference type="CDD" id="cd06225">
    <property type="entry name" value="HAMP"/>
    <property type="match status" value="1"/>
</dbReference>
<comment type="function">
    <text evidence="10">Chemotactic-signal transducers respond to changes in the concentration of attractants and repellents in the environment, transduce a signal from the outside to the inside of the cell, and facilitate sensory adaptation through the variation of the level of methylation.</text>
</comment>
<keyword evidence="8 11" id="KW-0807">Transducer</keyword>
<evidence type="ECO:0000256" key="11">
    <source>
        <dbReference type="PROSITE-ProRule" id="PRU00284"/>
    </source>
</evidence>
<dbReference type="InterPro" id="IPR004089">
    <property type="entry name" value="MCPsignal_dom"/>
</dbReference>
<dbReference type="OrthoDB" id="9814363at2"/>
<evidence type="ECO:0000256" key="12">
    <source>
        <dbReference type="SAM" id="Phobius"/>
    </source>
</evidence>
<feature type="domain" description="HAMP" evidence="14">
    <location>
        <begin position="206"/>
        <end position="258"/>
    </location>
</feature>
<evidence type="ECO:0000256" key="8">
    <source>
        <dbReference type="ARBA" id="ARBA00023224"/>
    </source>
</evidence>
<dbReference type="GO" id="GO:0005886">
    <property type="term" value="C:plasma membrane"/>
    <property type="evidence" value="ECO:0007669"/>
    <property type="project" value="UniProtKB-SubCell"/>
</dbReference>
<evidence type="ECO:0000259" key="13">
    <source>
        <dbReference type="PROSITE" id="PS50111"/>
    </source>
</evidence>
<dbReference type="FunFam" id="1.10.287.950:FF:000003">
    <property type="entry name" value="Methyl-accepting chemotaxis protein"/>
    <property type="match status" value="1"/>
</dbReference>
<gene>
    <name evidence="15" type="ORF">JCM9152_1921</name>
</gene>
<dbReference type="PROSITE" id="PS50111">
    <property type="entry name" value="CHEMOTAXIS_TRANSDUC_2"/>
    <property type="match status" value="1"/>
</dbReference>
<proteinExistence type="inferred from homology"/>
<comment type="subcellular location">
    <subcellularLocation>
        <location evidence="1">Cell membrane</location>
        <topology evidence="1">Multi-pass membrane protein</topology>
    </subcellularLocation>
</comment>
<dbReference type="InterPro" id="IPR003660">
    <property type="entry name" value="HAMP_dom"/>
</dbReference>
<evidence type="ECO:0000259" key="14">
    <source>
        <dbReference type="PROSITE" id="PS50885"/>
    </source>
</evidence>
<dbReference type="Proteomes" id="UP000018895">
    <property type="component" value="Unassembled WGS sequence"/>
</dbReference>
<dbReference type="Pfam" id="PF00672">
    <property type="entry name" value="HAMP"/>
    <property type="match status" value="1"/>
</dbReference>
<feature type="domain" description="Methyl-accepting transducer" evidence="13">
    <location>
        <begin position="277"/>
        <end position="513"/>
    </location>
</feature>